<protein>
    <submittedName>
        <fullName evidence="1">Uncharacterized protein</fullName>
    </submittedName>
</protein>
<keyword evidence="2" id="KW-1185">Reference proteome</keyword>
<comment type="caution">
    <text evidence="1">The sequence shown here is derived from an EMBL/GenBank/DDBJ whole genome shotgun (WGS) entry which is preliminary data.</text>
</comment>
<evidence type="ECO:0000313" key="1">
    <source>
        <dbReference type="EMBL" id="GJT82541.1"/>
    </source>
</evidence>
<dbReference type="EMBL" id="BQNB010019177">
    <property type="protein sequence ID" value="GJT82541.1"/>
    <property type="molecule type" value="Genomic_DNA"/>
</dbReference>
<gene>
    <name evidence="1" type="ORF">Tco_1056883</name>
</gene>
<reference evidence="1" key="1">
    <citation type="journal article" date="2022" name="Int. J. Mol. Sci.">
        <title>Draft Genome of Tanacetum Coccineum: Genomic Comparison of Closely Related Tanacetum-Family Plants.</title>
        <authorList>
            <person name="Yamashiro T."/>
            <person name="Shiraishi A."/>
            <person name="Nakayama K."/>
            <person name="Satake H."/>
        </authorList>
    </citation>
    <scope>NUCLEOTIDE SEQUENCE</scope>
</reference>
<name>A0ABQ5H4T1_9ASTR</name>
<organism evidence="1 2">
    <name type="scientific">Tanacetum coccineum</name>
    <dbReference type="NCBI Taxonomy" id="301880"/>
    <lineage>
        <taxon>Eukaryota</taxon>
        <taxon>Viridiplantae</taxon>
        <taxon>Streptophyta</taxon>
        <taxon>Embryophyta</taxon>
        <taxon>Tracheophyta</taxon>
        <taxon>Spermatophyta</taxon>
        <taxon>Magnoliopsida</taxon>
        <taxon>eudicotyledons</taxon>
        <taxon>Gunneridae</taxon>
        <taxon>Pentapetalae</taxon>
        <taxon>asterids</taxon>
        <taxon>campanulids</taxon>
        <taxon>Asterales</taxon>
        <taxon>Asteraceae</taxon>
        <taxon>Asteroideae</taxon>
        <taxon>Anthemideae</taxon>
        <taxon>Anthemidinae</taxon>
        <taxon>Tanacetum</taxon>
    </lineage>
</organism>
<reference evidence="1" key="2">
    <citation type="submission" date="2022-01" db="EMBL/GenBank/DDBJ databases">
        <authorList>
            <person name="Yamashiro T."/>
            <person name="Shiraishi A."/>
            <person name="Satake H."/>
            <person name="Nakayama K."/>
        </authorList>
    </citation>
    <scope>NUCLEOTIDE SEQUENCE</scope>
</reference>
<proteinExistence type="predicted"/>
<sequence length="170" mass="19952">RLISTHELYKFSDGTLILVRDKLKDMANNLELGYSSVMPRRRWSNLDKKRYHIMVKDIDHQLLERRLLGSLENFVGGREYEEDLRLLQRTIKITTLAEHIIVAGAENCPPMLEKSMYNSLASRIRLFIKGKKNRRMTLDSIDNGLLVYLTVKENGQTRPKKYSELTEVQW</sequence>
<evidence type="ECO:0000313" key="2">
    <source>
        <dbReference type="Proteomes" id="UP001151760"/>
    </source>
</evidence>
<accession>A0ABQ5H4T1</accession>
<dbReference type="Proteomes" id="UP001151760">
    <property type="component" value="Unassembled WGS sequence"/>
</dbReference>
<feature type="non-terminal residue" evidence="1">
    <location>
        <position position="1"/>
    </location>
</feature>